<dbReference type="Proteomes" id="UP001055439">
    <property type="component" value="Chromosome 9"/>
</dbReference>
<organism evidence="5 6">
    <name type="scientific">Musa troglodytarum</name>
    <name type="common">fe'i banana</name>
    <dbReference type="NCBI Taxonomy" id="320322"/>
    <lineage>
        <taxon>Eukaryota</taxon>
        <taxon>Viridiplantae</taxon>
        <taxon>Streptophyta</taxon>
        <taxon>Embryophyta</taxon>
        <taxon>Tracheophyta</taxon>
        <taxon>Spermatophyta</taxon>
        <taxon>Magnoliopsida</taxon>
        <taxon>Liliopsida</taxon>
        <taxon>Zingiberales</taxon>
        <taxon>Musaceae</taxon>
        <taxon>Musa</taxon>
    </lineage>
</organism>
<feature type="coiled-coil region" evidence="3">
    <location>
        <begin position="553"/>
        <end position="597"/>
    </location>
</feature>
<feature type="region of interest" description="Disordered" evidence="4">
    <location>
        <begin position="1"/>
        <end position="27"/>
    </location>
</feature>
<feature type="region of interest" description="Disordered" evidence="4">
    <location>
        <begin position="870"/>
        <end position="963"/>
    </location>
</feature>
<evidence type="ECO:0000256" key="2">
    <source>
        <dbReference type="ARBA" id="ARBA00023054"/>
    </source>
</evidence>
<dbReference type="EMBL" id="CP097511">
    <property type="protein sequence ID" value="URE43492.1"/>
    <property type="molecule type" value="Genomic_DNA"/>
</dbReference>
<evidence type="ECO:0000313" key="5">
    <source>
        <dbReference type="EMBL" id="URE43492.1"/>
    </source>
</evidence>
<protein>
    <recommendedName>
        <fullName evidence="7">Protein WEAK CHLOROPLAST MOVEMENT UNDER BLUE LIGHT 1</fullName>
    </recommendedName>
</protein>
<feature type="coiled-coil region" evidence="3">
    <location>
        <begin position="634"/>
        <end position="759"/>
    </location>
</feature>
<sequence>MVNYCRPEGGEIGWREPAEDEEEEEEEAAEKRLECVVGRRYGVGVRRDRLPPLVTCIFSLLDPLPFFIAFRFLFLLVSEKAALESFVAASEQNKFFFPELKSSIPYFVVYGRNKGPPNFSCHDENIDTIHHQEGATKNAEKKVEQYIADNAEYVDRLDTNNQKEAIIKEPELSLKHIVSDVPSLGQNTLDHIVITNHQQGMILVDSVCPVQQGLSAISSQDHNIPDPQEISNVLGDSIAVVAVMSYGDITHPISHSFELQKMDLESTPNQLQNGTSINLVETPRVTDSTTSCESRKIMESTPSLPETLYHQKDVGAPELATTAKPIKTVYINRGIVDTSAPFESVKEAVTKFGGIVDWKAHRQNSLEKRKLLQLELERVQAEIPECKKQSEAAEEIKAQLLKELDRTKIIIEELKLNLEKAQTEEAQAKQDSELAQMRVKEMEQGISTESSVAAKTQVELAKARHEAAVAEQKKVKSELKTLQGEYVSLVSERDFATRQAEAAISALKEIEMTAEELMLELITTKESLESAHAAHLEAEEHRIGAALAREQDCLAWEKELKHAEEELEHLNQQLLLTKDLKSKLETASALLLNLKAELTVYMESKLNQESESIENKLSDDVEETKKTQSITQALALTRKELEEVKASIEKAQDEVDCLKVASSSLKSELDKEKASLTNLQQREGMASIAVSSLEAELDRTKQDLEVVRAKEKTARDKMVELPKLLQHAAQEADQSKSVAQIAREELRKSKEEADEAKASASTIGIRLHAALKEIEAARSSERMALVAIKALQESEQAASICGGDSPHSVTLPLDEYHNLSKRAHEAEELAHERIAAAIAQIDVAKQSEVKSLERLDDAYGEMRERKEALKVATEKAEKAKEGKLGAEQGLRKWRAEHEQRRRAGETAKDLVDRPQETFEQPSGPGNPTKEKSDAVHSMTDPKSYVPGDDSDNDVPKVETRKKKKSLVPKIVLFLARKNSQPVK</sequence>
<dbReference type="PANTHER" id="PTHR32054">
    <property type="entry name" value="HEAVY CHAIN, PUTATIVE, EXPRESSED-RELATED-RELATED"/>
    <property type="match status" value="1"/>
</dbReference>
<dbReference type="PANTHER" id="PTHR32054:SF31">
    <property type="entry name" value="PROTEIN WEAK CHLOROPLAST MOVEMENT UNDER BLUE LIGHT 1"/>
    <property type="match status" value="1"/>
</dbReference>
<keyword evidence="2 3" id="KW-0175">Coiled coil</keyword>
<evidence type="ECO:0008006" key="7">
    <source>
        <dbReference type="Google" id="ProtNLM"/>
    </source>
</evidence>
<name>A0A9E7L468_9LILI</name>
<feature type="compositionally biased region" description="Acidic residues" evidence="4">
    <location>
        <begin position="18"/>
        <end position="27"/>
    </location>
</feature>
<gene>
    <name evidence="5" type="ORF">MUK42_15354</name>
</gene>
<evidence type="ECO:0000256" key="3">
    <source>
        <dbReference type="SAM" id="Coils"/>
    </source>
</evidence>
<feature type="coiled-coil region" evidence="3">
    <location>
        <begin position="362"/>
        <end position="520"/>
    </location>
</feature>
<dbReference type="GO" id="GO:0009903">
    <property type="term" value="P:chloroplast avoidance movement"/>
    <property type="evidence" value="ECO:0007669"/>
    <property type="project" value="TreeGrafter"/>
</dbReference>
<keyword evidence="6" id="KW-1185">Reference proteome</keyword>
<dbReference type="AlphaFoldDB" id="A0A9E7L468"/>
<accession>A0A9E7L468</accession>
<evidence type="ECO:0000256" key="1">
    <source>
        <dbReference type="ARBA" id="ARBA00005485"/>
    </source>
</evidence>
<dbReference type="GO" id="GO:0009904">
    <property type="term" value="P:chloroplast accumulation movement"/>
    <property type="evidence" value="ECO:0007669"/>
    <property type="project" value="TreeGrafter"/>
</dbReference>
<comment type="similarity">
    <text evidence="1">Belongs to the WEB family.</text>
</comment>
<evidence type="ECO:0000313" key="6">
    <source>
        <dbReference type="Proteomes" id="UP001055439"/>
    </source>
</evidence>
<proteinExistence type="inferred from homology"/>
<dbReference type="OrthoDB" id="1931671at2759"/>
<feature type="compositionally biased region" description="Basic and acidic residues" evidence="4">
    <location>
        <begin position="870"/>
        <end position="916"/>
    </location>
</feature>
<dbReference type="Pfam" id="PF05701">
    <property type="entry name" value="WEMBL"/>
    <property type="match status" value="1"/>
</dbReference>
<reference evidence="5" key="1">
    <citation type="submission" date="2022-05" db="EMBL/GenBank/DDBJ databases">
        <title>The Musa troglodytarum L. genome provides insights into the mechanism of non-climacteric behaviour and enrichment of carotenoids.</title>
        <authorList>
            <person name="Wang J."/>
        </authorList>
    </citation>
    <scope>NUCLEOTIDE SEQUENCE</scope>
    <source>
        <tissue evidence="5">Leaf</tissue>
    </source>
</reference>
<dbReference type="InterPro" id="IPR008545">
    <property type="entry name" value="Web"/>
</dbReference>
<dbReference type="GO" id="GO:0005829">
    <property type="term" value="C:cytosol"/>
    <property type="evidence" value="ECO:0007669"/>
    <property type="project" value="TreeGrafter"/>
</dbReference>
<evidence type="ECO:0000256" key="4">
    <source>
        <dbReference type="SAM" id="MobiDB-lite"/>
    </source>
</evidence>